<evidence type="ECO:0000256" key="1">
    <source>
        <dbReference type="SAM" id="MobiDB-lite"/>
    </source>
</evidence>
<dbReference type="GO" id="GO:0016829">
    <property type="term" value="F:lyase activity"/>
    <property type="evidence" value="ECO:0007669"/>
    <property type="project" value="UniProtKB-KW"/>
</dbReference>
<dbReference type="Pfam" id="PF14099">
    <property type="entry name" value="Polysacc_lyase"/>
    <property type="match status" value="1"/>
</dbReference>
<dbReference type="Proteomes" id="UP001595909">
    <property type="component" value="Unassembled WGS sequence"/>
</dbReference>
<sequence>MARIGTGGNTSRHDGGRGERQVVRCARTGVRRTGRVVAALALALAISATDAASGWAEEPTPPTDPSTPSAEVDVDADLGGLGVDVGATLDGGAMDSTRGAVPVGRRQLFTGDWETGDFSQWQVCQSKLVNGRCSTIGRGNANMTIVDAPGARQGQHAARFTVRPGDVPNFGGGERSEVQSSAAGALVHEGDERFYEWSVQYPENMPDVSGRYFIILQWHSSSGSPPLAIDLSRGSVDIGGDGVKSAPRRTIGPIRRGEWVDYVLHVKFSRSSGSGFVEAWENGKQTVQRTNRATMVDGENYLKQGIYRGSNSEGTVALTMDGLRVTAP</sequence>
<proteinExistence type="predicted"/>
<organism evidence="2 3">
    <name type="scientific">Actinomycetospora chibensis</name>
    <dbReference type="NCBI Taxonomy" id="663606"/>
    <lineage>
        <taxon>Bacteria</taxon>
        <taxon>Bacillati</taxon>
        <taxon>Actinomycetota</taxon>
        <taxon>Actinomycetes</taxon>
        <taxon>Pseudonocardiales</taxon>
        <taxon>Pseudonocardiaceae</taxon>
        <taxon>Actinomycetospora</taxon>
    </lineage>
</organism>
<evidence type="ECO:0000313" key="2">
    <source>
        <dbReference type="EMBL" id="MFC4834556.1"/>
    </source>
</evidence>
<feature type="region of interest" description="Disordered" evidence="1">
    <location>
        <begin position="1"/>
        <end position="20"/>
    </location>
</feature>
<evidence type="ECO:0000313" key="3">
    <source>
        <dbReference type="Proteomes" id="UP001595909"/>
    </source>
</evidence>
<keyword evidence="3" id="KW-1185">Reference proteome</keyword>
<protein>
    <submittedName>
        <fullName evidence="2">Polysaccharide lyase</fullName>
    </submittedName>
</protein>
<dbReference type="InterPro" id="IPR025975">
    <property type="entry name" value="Polysacc_lyase"/>
</dbReference>
<name>A0ABV9RK78_9PSEU</name>
<accession>A0ABV9RK78</accession>
<dbReference type="EMBL" id="JBHSIM010000039">
    <property type="protein sequence ID" value="MFC4834556.1"/>
    <property type="molecule type" value="Genomic_DNA"/>
</dbReference>
<dbReference type="Gene3D" id="2.60.120.200">
    <property type="match status" value="1"/>
</dbReference>
<keyword evidence="2" id="KW-0456">Lyase</keyword>
<dbReference type="RefSeq" id="WP_274190611.1">
    <property type="nucleotide sequence ID" value="NZ_BAABHN010000039.1"/>
</dbReference>
<comment type="caution">
    <text evidence="2">The sequence shown here is derived from an EMBL/GenBank/DDBJ whole genome shotgun (WGS) entry which is preliminary data.</text>
</comment>
<reference evidence="3" key="1">
    <citation type="journal article" date="2019" name="Int. J. Syst. Evol. Microbiol.">
        <title>The Global Catalogue of Microorganisms (GCM) 10K type strain sequencing project: providing services to taxonomists for standard genome sequencing and annotation.</title>
        <authorList>
            <consortium name="The Broad Institute Genomics Platform"/>
            <consortium name="The Broad Institute Genome Sequencing Center for Infectious Disease"/>
            <person name="Wu L."/>
            <person name="Ma J."/>
        </authorList>
    </citation>
    <scope>NUCLEOTIDE SEQUENCE [LARGE SCALE GENOMIC DNA]</scope>
    <source>
        <strain evidence="3">CCUG 50347</strain>
    </source>
</reference>
<gene>
    <name evidence="2" type="ORF">ACFPEL_19240</name>
</gene>
<feature type="compositionally biased region" description="Basic and acidic residues" evidence="1">
    <location>
        <begin position="11"/>
        <end position="20"/>
    </location>
</feature>